<comment type="cofactor">
    <cofactor evidence="1">
        <name>FMN</name>
        <dbReference type="ChEBI" id="CHEBI:58210"/>
    </cofactor>
</comment>
<accession>A0ABW3FR64</accession>
<dbReference type="Gene3D" id="3.20.20.70">
    <property type="entry name" value="Aldolase class I"/>
    <property type="match status" value="1"/>
</dbReference>
<feature type="region of interest" description="Disordered" evidence="6">
    <location>
        <begin position="73"/>
        <end position="99"/>
    </location>
</feature>
<evidence type="ECO:0000256" key="5">
    <source>
        <dbReference type="ARBA" id="ARBA00023002"/>
    </source>
</evidence>
<feature type="compositionally biased region" description="Polar residues" evidence="6">
    <location>
        <begin position="73"/>
        <end position="83"/>
    </location>
</feature>
<organism evidence="8 9">
    <name type="scientific">Saccharopolyspora rosea</name>
    <dbReference type="NCBI Taxonomy" id="524884"/>
    <lineage>
        <taxon>Bacteria</taxon>
        <taxon>Bacillati</taxon>
        <taxon>Actinomycetota</taxon>
        <taxon>Actinomycetes</taxon>
        <taxon>Pseudonocardiales</taxon>
        <taxon>Pseudonocardiaceae</taxon>
        <taxon>Saccharopolyspora</taxon>
    </lineage>
</organism>
<protein>
    <recommendedName>
        <fullName evidence="7">NADH:flavin oxidoreductase/NADH oxidase N-terminal domain-containing protein</fullName>
    </recommendedName>
</protein>
<evidence type="ECO:0000259" key="7">
    <source>
        <dbReference type="Pfam" id="PF00724"/>
    </source>
</evidence>
<sequence>MSTVGEPATVTNVPNNETPFFITERSMSLPPDAGTVRTVQRTGETSICYPVAGPPTGLARVFIATRDLWTMQEPTRGTGSRSGPSLHGGRTLPRRRRRRIRPVEARHRHASDRLDAHRCPSLHPAIDEPPARRLLDGFQDDFPAPYGFGHHGLAFRKRIPGFGERIFRKMSSNPQSAGGGAALGGQPPLPDRAASSDRRDPRGDDPVATASTAWTAIQLRELSIPNRVWLSPMCQYSADEFGAPTDWHIAHYGARAAGGVGMVVVECTGVAPDMRTTARDLGLYTEKQVTGHQRLAAAIRSIGSIPAVQLGVAGRKSSHGVPWDNAGTRNPVPPDEGGWQPLAPSPIAFAGLAVPTEMSTKDATRVLEDIERAARNAHRAGYEAIELHGANGYLLHEFLSPLANHRTDEWGGTLERRMRFPLQMIEALRASWPEDKPVLVRLPAEDLIEDGLTTDDMVAVATRMAAAGVDMIDLVSGALTPAARRLTEPLHNARYGPRFRAAGVPVAASGLVSEAHHLDEAVPELVDAVLVGRAMLRDPYWALRALDAEPRQTWPKQYHRAF</sequence>
<keyword evidence="4" id="KW-0521">NADP</keyword>
<dbReference type="InterPro" id="IPR013785">
    <property type="entry name" value="Aldolase_TIM"/>
</dbReference>
<evidence type="ECO:0000256" key="1">
    <source>
        <dbReference type="ARBA" id="ARBA00001917"/>
    </source>
</evidence>
<proteinExistence type="predicted"/>
<evidence type="ECO:0000256" key="6">
    <source>
        <dbReference type="SAM" id="MobiDB-lite"/>
    </source>
</evidence>
<keyword evidence="9" id="KW-1185">Reference proteome</keyword>
<evidence type="ECO:0000313" key="9">
    <source>
        <dbReference type="Proteomes" id="UP001597018"/>
    </source>
</evidence>
<keyword evidence="3" id="KW-0288">FMN</keyword>
<evidence type="ECO:0000256" key="2">
    <source>
        <dbReference type="ARBA" id="ARBA00022630"/>
    </source>
</evidence>
<gene>
    <name evidence="8" type="ORF">ACFQ16_06395</name>
</gene>
<dbReference type="SUPFAM" id="SSF51395">
    <property type="entry name" value="FMN-linked oxidoreductases"/>
    <property type="match status" value="1"/>
</dbReference>
<dbReference type="InterPro" id="IPR001155">
    <property type="entry name" value="OxRdtase_FMN_N"/>
</dbReference>
<name>A0ABW3FR64_9PSEU</name>
<reference evidence="9" key="1">
    <citation type="journal article" date="2019" name="Int. J. Syst. Evol. Microbiol.">
        <title>The Global Catalogue of Microorganisms (GCM) 10K type strain sequencing project: providing services to taxonomists for standard genome sequencing and annotation.</title>
        <authorList>
            <consortium name="The Broad Institute Genomics Platform"/>
            <consortium name="The Broad Institute Genome Sequencing Center for Infectious Disease"/>
            <person name="Wu L."/>
            <person name="Ma J."/>
        </authorList>
    </citation>
    <scope>NUCLEOTIDE SEQUENCE [LARGE SCALE GENOMIC DNA]</scope>
    <source>
        <strain evidence="9">CCUG 56401</strain>
    </source>
</reference>
<feature type="domain" description="NADH:flavin oxidoreductase/NADH oxidase N-terminal" evidence="7">
    <location>
        <begin position="217"/>
        <end position="545"/>
    </location>
</feature>
<evidence type="ECO:0000256" key="4">
    <source>
        <dbReference type="ARBA" id="ARBA00022857"/>
    </source>
</evidence>
<dbReference type="Pfam" id="PF00724">
    <property type="entry name" value="Oxidored_FMN"/>
    <property type="match status" value="1"/>
</dbReference>
<dbReference type="RefSeq" id="WP_263252881.1">
    <property type="nucleotide sequence ID" value="NZ_BAABLT010000001.1"/>
</dbReference>
<dbReference type="PANTHER" id="PTHR43303">
    <property type="entry name" value="NADPH DEHYDROGENASE C23G7.10C-RELATED"/>
    <property type="match status" value="1"/>
</dbReference>
<dbReference type="InterPro" id="IPR044152">
    <property type="entry name" value="YqjM-like"/>
</dbReference>
<dbReference type="EMBL" id="JBHTIW010000003">
    <property type="protein sequence ID" value="MFD0919364.1"/>
    <property type="molecule type" value="Genomic_DNA"/>
</dbReference>
<keyword evidence="5" id="KW-0560">Oxidoreductase</keyword>
<keyword evidence="2" id="KW-0285">Flavoprotein</keyword>
<dbReference type="Proteomes" id="UP001597018">
    <property type="component" value="Unassembled WGS sequence"/>
</dbReference>
<comment type="caution">
    <text evidence="8">The sequence shown here is derived from an EMBL/GenBank/DDBJ whole genome shotgun (WGS) entry which is preliminary data.</text>
</comment>
<dbReference type="PANTHER" id="PTHR43303:SF4">
    <property type="entry name" value="NADPH DEHYDROGENASE C23G7.10C-RELATED"/>
    <property type="match status" value="1"/>
</dbReference>
<evidence type="ECO:0000313" key="8">
    <source>
        <dbReference type="EMBL" id="MFD0919364.1"/>
    </source>
</evidence>
<evidence type="ECO:0000256" key="3">
    <source>
        <dbReference type="ARBA" id="ARBA00022643"/>
    </source>
</evidence>
<feature type="compositionally biased region" description="Basic and acidic residues" evidence="6">
    <location>
        <begin position="194"/>
        <end position="205"/>
    </location>
</feature>
<feature type="region of interest" description="Disordered" evidence="6">
    <location>
        <begin position="169"/>
        <end position="210"/>
    </location>
</feature>